<organism evidence="2 3">
    <name type="scientific">Secundilactobacillus folii</name>
    <dbReference type="NCBI Taxonomy" id="2678357"/>
    <lineage>
        <taxon>Bacteria</taxon>
        <taxon>Bacillati</taxon>
        <taxon>Bacillota</taxon>
        <taxon>Bacilli</taxon>
        <taxon>Lactobacillales</taxon>
        <taxon>Lactobacillaceae</taxon>
        <taxon>Secundilactobacillus</taxon>
    </lineage>
</organism>
<feature type="region of interest" description="Disordered" evidence="1">
    <location>
        <begin position="149"/>
        <end position="168"/>
    </location>
</feature>
<accession>A0A7X3C437</accession>
<name>A0A7X3C437_9LACO</name>
<dbReference type="EMBL" id="WNJO01000019">
    <property type="protein sequence ID" value="MTV83162.1"/>
    <property type="molecule type" value="Genomic_DNA"/>
</dbReference>
<evidence type="ECO:0000313" key="3">
    <source>
        <dbReference type="Proteomes" id="UP000466388"/>
    </source>
</evidence>
<protein>
    <submittedName>
        <fullName evidence="2">Uncharacterized protein</fullName>
    </submittedName>
</protein>
<sequence length="168" mass="18364">MESVVKDFIEAVDAENFETQNFGGSLADIEKNGAVKVLQPMVDMIVKAVSENKLAQATLSLTDADIQVRLETSVVNLPLRYVNAMKKMLADDDTLKVSIYSVIESPDVNVSSLRIDKVASADDFVTHKADMATAIASWLQTQLQNVKENQAKKAAADESTDDKDVNDK</sequence>
<evidence type="ECO:0000256" key="1">
    <source>
        <dbReference type="SAM" id="MobiDB-lite"/>
    </source>
</evidence>
<gene>
    <name evidence="2" type="ORF">GM612_11090</name>
</gene>
<dbReference type="RefSeq" id="WP_155432423.1">
    <property type="nucleotide sequence ID" value="NZ_WNJO01000019.1"/>
</dbReference>
<comment type="caution">
    <text evidence="2">The sequence shown here is derived from an EMBL/GenBank/DDBJ whole genome shotgun (WGS) entry which is preliminary data.</text>
</comment>
<dbReference type="AlphaFoldDB" id="A0A7X3C437"/>
<reference evidence="2 3" key="1">
    <citation type="submission" date="2019-11" db="EMBL/GenBank/DDBJ databases">
        <title>Lactobacillus sp. nov. CRM56-3, isolated from fermented tea leaves.</title>
        <authorList>
            <person name="Phuengjayaem S."/>
            <person name="Tanasupawat S."/>
        </authorList>
    </citation>
    <scope>NUCLEOTIDE SEQUENCE [LARGE SCALE GENOMIC DNA]</scope>
    <source>
        <strain evidence="2 3">CRM56-3</strain>
    </source>
</reference>
<proteinExistence type="predicted"/>
<keyword evidence="3" id="KW-1185">Reference proteome</keyword>
<evidence type="ECO:0000313" key="2">
    <source>
        <dbReference type="EMBL" id="MTV83162.1"/>
    </source>
</evidence>
<dbReference type="Proteomes" id="UP000466388">
    <property type="component" value="Unassembled WGS sequence"/>
</dbReference>